<keyword evidence="2" id="KW-0812">Transmembrane</keyword>
<feature type="transmembrane region" description="Helical" evidence="2">
    <location>
        <begin position="142"/>
        <end position="159"/>
    </location>
</feature>
<dbReference type="InterPro" id="IPR025315">
    <property type="entry name" value="DUF4220"/>
</dbReference>
<dbReference type="Pfam" id="PF00931">
    <property type="entry name" value="NB-ARC"/>
    <property type="match status" value="1"/>
</dbReference>
<feature type="region of interest" description="Disordered" evidence="1">
    <location>
        <begin position="1156"/>
        <end position="1186"/>
    </location>
</feature>
<evidence type="ECO:0000259" key="4">
    <source>
        <dbReference type="Pfam" id="PF13968"/>
    </source>
</evidence>
<evidence type="ECO:0000259" key="3">
    <source>
        <dbReference type="Pfam" id="PF00931"/>
    </source>
</evidence>
<dbReference type="GO" id="GO:0043531">
    <property type="term" value="F:ADP binding"/>
    <property type="evidence" value="ECO:0007669"/>
    <property type="project" value="InterPro"/>
</dbReference>
<evidence type="ECO:0000256" key="2">
    <source>
        <dbReference type="SAM" id="Phobius"/>
    </source>
</evidence>
<dbReference type="InterPro" id="IPR007658">
    <property type="entry name" value="DUF594"/>
</dbReference>
<evidence type="ECO:0000256" key="1">
    <source>
        <dbReference type="SAM" id="MobiDB-lite"/>
    </source>
</evidence>
<evidence type="ECO:0000313" key="6">
    <source>
        <dbReference type="Proteomes" id="UP000682877"/>
    </source>
</evidence>
<feature type="transmembrane region" description="Helical" evidence="2">
    <location>
        <begin position="47"/>
        <end position="69"/>
    </location>
</feature>
<name>A0A8S2B6L3_ARAAE</name>
<feature type="transmembrane region" description="Helical" evidence="2">
    <location>
        <begin position="16"/>
        <end position="35"/>
    </location>
</feature>
<accession>A0A8S2B6L3</accession>
<feature type="transmembrane region" description="Helical" evidence="2">
    <location>
        <begin position="338"/>
        <end position="364"/>
    </location>
</feature>
<dbReference type="AlphaFoldDB" id="A0A8S2B6L3"/>
<dbReference type="Gene3D" id="3.40.50.300">
    <property type="entry name" value="P-loop containing nucleotide triphosphate hydrolases"/>
    <property type="match status" value="1"/>
</dbReference>
<feature type="transmembrane region" description="Helical" evidence="2">
    <location>
        <begin position="89"/>
        <end position="110"/>
    </location>
</feature>
<gene>
    <name evidence="5" type="ORF">AARE701A_LOCUS20454</name>
</gene>
<evidence type="ECO:0000313" key="5">
    <source>
        <dbReference type="EMBL" id="CAE6217929.1"/>
    </source>
</evidence>
<keyword evidence="2" id="KW-1133">Transmembrane helix</keyword>
<evidence type="ECO:0008006" key="7">
    <source>
        <dbReference type="Google" id="ProtNLM"/>
    </source>
</evidence>
<feature type="domain" description="DUF4220" evidence="4">
    <location>
        <begin position="52"/>
        <end position="455"/>
    </location>
</feature>
<feature type="transmembrane region" description="Helical" evidence="2">
    <location>
        <begin position="117"/>
        <end position="136"/>
    </location>
</feature>
<dbReference type="Pfam" id="PF04578">
    <property type="entry name" value="DUF594"/>
    <property type="match status" value="1"/>
</dbReference>
<dbReference type="Pfam" id="PF13968">
    <property type="entry name" value="DUF4220"/>
    <property type="match status" value="1"/>
</dbReference>
<dbReference type="PANTHER" id="PTHR31325">
    <property type="entry name" value="OS01G0798800 PROTEIN-RELATED"/>
    <property type="match status" value="1"/>
</dbReference>
<dbReference type="InterPro" id="IPR027417">
    <property type="entry name" value="P-loop_NTPase"/>
</dbReference>
<proteinExistence type="predicted"/>
<dbReference type="EMBL" id="LR999458">
    <property type="protein sequence ID" value="CAE6217929.1"/>
    <property type="molecule type" value="Genomic_DNA"/>
</dbReference>
<reference evidence="5" key="1">
    <citation type="submission" date="2021-01" db="EMBL/GenBank/DDBJ databases">
        <authorList>
            <person name="Bezrukov I."/>
        </authorList>
    </citation>
    <scope>NUCLEOTIDE SEQUENCE</scope>
</reference>
<organism evidence="5 6">
    <name type="scientific">Arabidopsis arenosa</name>
    <name type="common">Sand rock-cress</name>
    <name type="synonym">Cardaminopsis arenosa</name>
    <dbReference type="NCBI Taxonomy" id="38785"/>
    <lineage>
        <taxon>Eukaryota</taxon>
        <taxon>Viridiplantae</taxon>
        <taxon>Streptophyta</taxon>
        <taxon>Embryophyta</taxon>
        <taxon>Tracheophyta</taxon>
        <taxon>Spermatophyta</taxon>
        <taxon>Magnoliopsida</taxon>
        <taxon>eudicotyledons</taxon>
        <taxon>Gunneridae</taxon>
        <taxon>Pentapetalae</taxon>
        <taxon>rosids</taxon>
        <taxon>malvids</taxon>
        <taxon>Brassicales</taxon>
        <taxon>Brassicaceae</taxon>
        <taxon>Camelineae</taxon>
        <taxon>Arabidopsis</taxon>
    </lineage>
</organism>
<dbReference type="SUPFAM" id="SSF52540">
    <property type="entry name" value="P-loop containing nucleoside triphosphate hydrolases"/>
    <property type="match status" value="1"/>
</dbReference>
<sequence>MVDVIPKHIKDVWDRWNIRGAVILSLTLQAILICFSPLRKRTPRRLLIVLVWSSYLLADWSANFAVGLISKNQGKDLKPDDPPQDKKLMALWAPFLLLHLGGPDTITAFALEDNALWLRHVFGLVFQAIAGVYVVLMSLPNSLWVIILLVFVSGTIKYLERTTALYSASLDKFRDSMIQAPDPGPNYAKLMEEYKAKKEARLPTKIILIDEPDKENRPKKLEHPSLASDTKRKDLTHLEIAQYAYKFFNTFKGLVVNLIFSFRERDESLEIFENLNDSEEALRIIEIELGFLYDALFTKIAVLHTFIGTVSRILASGTLVAAFILFHKKPKKDIQFHGADVVVTYTLFAVGVALDFISILLFLFSDWTCAALRSLKDNPDKALSSSIDKVFNWLLSIRQLRWKTQECHEKGTHKCTACLKKDYKKCSTVQKHEVLSTPFFFRRWCGSINVFNFLAYATKAEVNRIHDARGSFRRYSWNIIAFPFEKLNFIIQTLRRWIVNFINYVHKWISHKVNALSRKSSFARRWIYPIYFEFLSRIPHFIKSVWDILSEFFDISDTLDKVHKTLFVHGEPMTKELWTFIFNELRNKSKFGDSPENAKMISLARGQWSLRANLPEDADREKLVRYVTNFDYDQSLLMWHIATELCYQQKEKDTIPEGPDEYKYHSNREFSKIISDYMMYLLILQPGLMSEVAGIGKIRFRDTLAEADKFFQRRHIEDKRSVKIATINILDVETGFEPMDVKGDRSKSVLFDASKLAKDLAEMEKTHKKDKWEILSKVWVELLCHAACHCDATAHVEQLSRGGELINFVWLLMAHFGLTDQFQINKGDARAKLIIGNFCLEMTQEDSSRRLTSVGRNDFTHRFADRYKEWLRTTGDETKQEEDRVETNSELPAYDIYGFENEIKSLQHFLLDQKDYKEFKSLVIVGEHGVGKTALCQKIFNDDDVKSVYAPRIWVSMPSNESKEGLDGKICVLKKILKALGVEDFMFESIRREVVEEVSNRREAGEIDGETAKEKELSALFYALHLNLRWKKYMIVFDDVREEDNWNEVLQDGEEKQWGKYLSDGFPKGSGGRVIYTTRDENLAKKLVAEEHEIHRLWPLSDTESVWKIYEAMILKREKEPPRKDKKCIDELMNKSRGLPLAARLLAELDPVLLDNEKADQNGSSDGQTDSVNNPTSEESKTTQPL</sequence>
<feature type="domain" description="NB-ARC" evidence="3">
    <location>
        <begin position="900"/>
        <end position="1118"/>
    </location>
</feature>
<dbReference type="InterPro" id="IPR002182">
    <property type="entry name" value="NB-ARC"/>
</dbReference>
<protein>
    <recommendedName>
        <fullName evidence="7">DUF4220 domain-containing protein</fullName>
    </recommendedName>
</protein>
<keyword evidence="2" id="KW-0472">Membrane</keyword>
<feature type="compositionally biased region" description="Polar residues" evidence="1">
    <location>
        <begin position="1161"/>
        <end position="1186"/>
    </location>
</feature>
<keyword evidence="6" id="KW-1185">Reference proteome</keyword>
<dbReference type="Proteomes" id="UP000682877">
    <property type="component" value="Chromosome 8"/>
</dbReference>